<feature type="compositionally biased region" description="Acidic residues" evidence="1">
    <location>
        <begin position="416"/>
        <end position="426"/>
    </location>
</feature>
<keyword evidence="4" id="KW-1185">Reference proteome</keyword>
<evidence type="ECO:0000313" key="3">
    <source>
        <dbReference type="EMBL" id="WUX41952.1"/>
    </source>
</evidence>
<dbReference type="EMBL" id="CP109491">
    <property type="protein sequence ID" value="WUX34711.1"/>
    <property type="molecule type" value="Genomic_DNA"/>
</dbReference>
<sequence length="426" mass="44795">MASEQGAVGGADKERAFQAALLLGRLRAAGVTSAETSGPVAAAAATAAARIGRRVIRVHGVDRSADVLVLGWDGETAPAAGNLAPGWRIGLSPVPSLVWAACLRAAWPRPERAPFLGRPFRRADVVALCSQLGADREAVKQAVERTLPEAGLIAVDGGELRLGAAVAALPAVVVEGLRRGHHLLPAPRTDVQADEGPASVAPPYEVPSDADPADEMSDGYGMRSAIATLETARRPVPRGELPVLADPAMRAAVEQALLPCGRQLLQTGDGNWVTGFCDPLADALVAEGVGTLAAVDRAVLALVLLHTVAIPRAQGRHRHSRWTGEAHTVTLAELASNRRISKAAMRTALRRLRAAGMVAETTTGRYLPGPALDRMSEARSNLLWEDLILVGRPDGQLAAAIRRRRGLDVPAPPGELPDEPTETDRR</sequence>
<dbReference type="Proteomes" id="UP001431926">
    <property type="component" value="Chromosome"/>
</dbReference>
<reference evidence="3" key="1">
    <citation type="submission" date="2022-10" db="EMBL/GenBank/DDBJ databases">
        <title>The complete genomes of actinobacterial strains from the NBC collection.</title>
        <authorList>
            <person name="Joergensen T.S."/>
            <person name="Alvarez Arevalo M."/>
            <person name="Sterndorff E.B."/>
            <person name="Faurdal D."/>
            <person name="Vuksanovic O."/>
            <person name="Mourched A.-S."/>
            <person name="Charusanti P."/>
            <person name="Shaw S."/>
            <person name="Blin K."/>
            <person name="Weber T."/>
        </authorList>
    </citation>
    <scope>NUCLEOTIDE SEQUENCE</scope>
    <source>
        <strain evidence="3">NBC_01436</strain>
    </source>
</reference>
<accession>A0ABZ1ZT58</accession>
<dbReference type="EMBL" id="CP109491">
    <property type="protein sequence ID" value="WUX41952.1"/>
    <property type="molecule type" value="Genomic_DNA"/>
</dbReference>
<feature type="region of interest" description="Disordered" evidence="1">
    <location>
        <begin position="404"/>
        <end position="426"/>
    </location>
</feature>
<feature type="region of interest" description="Disordered" evidence="1">
    <location>
        <begin position="187"/>
        <end position="210"/>
    </location>
</feature>
<organism evidence="3 4">
    <name type="scientific">Streptomyces anulatus</name>
    <name type="common">Streptomyces chrysomallus</name>
    <dbReference type="NCBI Taxonomy" id="1892"/>
    <lineage>
        <taxon>Bacteria</taxon>
        <taxon>Bacillati</taxon>
        <taxon>Actinomycetota</taxon>
        <taxon>Actinomycetes</taxon>
        <taxon>Kitasatosporales</taxon>
        <taxon>Streptomycetaceae</taxon>
        <taxon>Streptomyces</taxon>
    </lineage>
</organism>
<evidence type="ECO:0000313" key="4">
    <source>
        <dbReference type="Proteomes" id="UP001431926"/>
    </source>
</evidence>
<evidence type="ECO:0000256" key="1">
    <source>
        <dbReference type="SAM" id="MobiDB-lite"/>
    </source>
</evidence>
<evidence type="ECO:0000313" key="2">
    <source>
        <dbReference type="EMBL" id="WUX34711.1"/>
    </source>
</evidence>
<protein>
    <recommendedName>
        <fullName evidence="5">MarR family transcriptional regulator</fullName>
    </recommendedName>
</protein>
<proteinExistence type="predicted"/>
<dbReference type="RefSeq" id="WP_329353779.1">
    <property type="nucleotide sequence ID" value="NZ_CP109490.1"/>
</dbReference>
<gene>
    <name evidence="2" type="ORF">OG367_00015</name>
    <name evidence="3" type="ORF">OG367_39605</name>
</gene>
<evidence type="ECO:0008006" key="5">
    <source>
        <dbReference type="Google" id="ProtNLM"/>
    </source>
</evidence>
<name>A0ABZ1ZT58_STRAQ</name>